<dbReference type="AlphaFoldDB" id="A0A4U8USP5"/>
<keyword evidence="3" id="KW-1185">Reference proteome</keyword>
<name>A0A4U8USP5_STECR</name>
<dbReference type="Proteomes" id="UP000298663">
    <property type="component" value="Unassembled WGS sequence"/>
</dbReference>
<evidence type="ECO:0000256" key="1">
    <source>
        <dbReference type="SAM" id="SignalP"/>
    </source>
</evidence>
<organism evidence="2 3">
    <name type="scientific">Steinernema carpocapsae</name>
    <name type="common">Entomopathogenic nematode</name>
    <dbReference type="NCBI Taxonomy" id="34508"/>
    <lineage>
        <taxon>Eukaryota</taxon>
        <taxon>Metazoa</taxon>
        <taxon>Ecdysozoa</taxon>
        <taxon>Nematoda</taxon>
        <taxon>Chromadorea</taxon>
        <taxon>Rhabditida</taxon>
        <taxon>Tylenchina</taxon>
        <taxon>Panagrolaimomorpha</taxon>
        <taxon>Strongyloidoidea</taxon>
        <taxon>Steinernematidae</taxon>
        <taxon>Steinernema</taxon>
    </lineage>
</organism>
<evidence type="ECO:0000313" key="2">
    <source>
        <dbReference type="EMBL" id="TMS36340.1"/>
    </source>
</evidence>
<reference evidence="2 3" key="1">
    <citation type="journal article" date="2015" name="Genome Biol.">
        <title>Comparative genomics of Steinernema reveals deeply conserved gene regulatory networks.</title>
        <authorList>
            <person name="Dillman A.R."/>
            <person name="Macchietto M."/>
            <person name="Porter C.F."/>
            <person name="Rogers A."/>
            <person name="Williams B."/>
            <person name="Antoshechkin I."/>
            <person name="Lee M.M."/>
            <person name="Goodwin Z."/>
            <person name="Lu X."/>
            <person name="Lewis E.E."/>
            <person name="Goodrich-Blair H."/>
            <person name="Stock S.P."/>
            <person name="Adams B.J."/>
            <person name="Sternberg P.W."/>
            <person name="Mortazavi A."/>
        </authorList>
    </citation>
    <scope>NUCLEOTIDE SEQUENCE [LARGE SCALE GENOMIC DNA]</scope>
    <source>
        <strain evidence="2 3">ALL</strain>
    </source>
</reference>
<feature type="signal peptide" evidence="1">
    <location>
        <begin position="1"/>
        <end position="19"/>
    </location>
</feature>
<dbReference type="EMBL" id="AZBU02000001">
    <property type="protein sequence ID" value="TMS36340.1"/>
    <property type="molecule type" value="Genomic_DNA"/>
</dbReference>
<keyword evidence="1" id="KW-0732">Signal</keyword>
<proteinExistence type="predicted"/>
<gene>
    <name evidence="2" type="ORF">L596_003529</name>
</gene>
<protein>
    <recommendedName>
        <fullName evidence="4">Laminin G domain-containing protein</fullName>
    </recommendedName>
</protein>
<comment type="caution">
    <text evidence="2">The sequence shown here is derived from an EMBL/GenBank/DDBJ whole genome shotgun (WGS) entry which is preliminary data.</text>
</comment>
<evidence type="ECO:0008006" key="4">
    <source>
        <dbReference type="Google" id="ProtNLM"/>
    </source>
</evidence>
<sequence>MMLLRYLLLFLFYNVEVEALEYHGVRLGALRNQSYGLFGDVWLVNETHLQITNLQMSSPLDFQPAFYFSNTEKFGKARNLYVVRSASHGIRYSQPTENSLNEEIQHETFVVRVPGNLKQWHYFGIVAEDKWFYLSAVSLNKKYPEPLCCLTDRLETDRGIVGLFYNAGSAPIVVLDAKTLVLPKFTFDGTKPPGKQPI</sequence>
<reference evidence="2 3" key="2">
    <citation type="journal article" date="2019" name="G3 (Bethesda)">
        <title>Hybrid Assembly of the Genome of the Entomopathogenic Nematode Steinernema carpocapsae Identifies the X-Chromosome.</title>
        <authorList>
            <person name="Serra L."/>
            <person name="Macchietto M."/>
            <person name="Macias-Munoz A."/>
            <person name="McGill C.J."/>
            <person name="Rodriguez I.M."/>
            <person name="Rodriguez B."/>
            <person name="Murad R."/>
            <person name="Mortazavi A."/>
        </authorList>
    </citation>
    <scope>NUCLEOTIDE SEQUENCE [LARGE SCALE GENOMIC DNA]</scope>
    <source>
        <strain evidence="2 3">ALL</strain>
    </source>
</reference>
<accession>A0A4U8USP5</accession>
<feature type="chain" id="PRO_5020236140" description="Laminin G domain-containing protein" evidence="1">
    <location>
        <begin position="20"/>
        <end position="198"/>
    </location>
</feature>
<dbReference type="OrthoDB" id="5840405at2759"/>
<evidence type="ECO:0000313" key="3">
    <source>
        <dbReference type="Proteomes" id="UP000298663"/>
    </source>
</evidence>